<proteinExistence type="predicted"/>
<sequence length="56" mass="6077">MVVVRGFSTAEYAAADLVLEIKKDGTYRVVKNRAGLPAPFNAMLVLSSSLTQVKIH</sequence>
<evidence type="ECO:0000313" key="1">
    <source>
        <dbReference type="EMBL" id="KKK60380.1"/>
    </source>
</evidence>
<gene>
    <name evidence="1" type="ORF">LCGC14_3024950</name>
</gene>
<dbReference type="AlphaFoldDB" id="A0A0F8XHC7"/>
<organism evidence="1">
    <name type="scientific">marine sediment metagenome</name>
    <dbReference type="NCBI Taxonomy" id="412755"/>
    <lineage>
        <taxon>unclassified sequences</taxon>
        <taxon>metagenomes</taxon>
        <taxon>ecological metagenomes</taxon>
    </lineage>
</organism>
<name>A0A0F8XHC7_9ZZZZ</name>
<accession>A0A0F8XHC7</accession>
<dbReference type="EMBL" id="LAZR01062999">
    <property type="protein sequence ID" value="KKK60380.1"/>
    <property type="molecule type" value="Genomic_DNA"/>
</dbReference>
<reference evidence="1" key="1">
    <citation type="journal article" date="2015" name="Nature">
        <title>Complex archaea that bridge the gap between prokaryotes and eukaryotes.</title>
        <authorList>
            <person name="Spang A."/>
            <person name="Saw J.H."/>
            <person name="Jorgensen S.L."/>
            <person name="Zaremba-Niedzwiedzka K."/>
            <person name="Martijn J."/>
            <person name="Lind A.E."/>
            <person name="van Eijk R."/>
            <person name="Schleper C."/>
            <person name="Guy L."/>
            <person name="Ettema T.J."/>
        </authorList>
    </citation>
    <scope>NUCLEOTIDE SEQUENCE</scope>
</reference>
<comment type="caution">
    <text evidence="1">The sequence shown here is derived from an EMBL/GenBank/DDBJ whole genome shotgun (WGS) entry which is preliminary data.</text>
</comment>
<protein>
    <submittedName>
        <fullName evidence="1">Uncharacterized protein</fullName>
    </submittedName>
</protein>